<evidence type="ECO:0000256" key="1">
    <source>
        <dbReference type="SAM" id="MobiDB-lite"/>
    </source>
</evidence>
<feature type="domain" description="DUF637" evidence="2">
    <location>
        <begin position="165"/>
        <end position="334"/>
    </location>
</feature>
<evidence type="ECO:0000313" key="3">
    <source>
        <dbReference type="EMBL" id="SDZ69652.1"/>
    </source>
</evidence>
<gene>
    <name evidence="3" type="ORF">SAMN05216247_1331</name>
</gene>
<feature type="region of interest" description="Disordered" evidence="1">
    <location>
        <begin position="550"/>
        <end position="576"/>
    </location>
</feature>
<dbReference type="EMBL" id="FNOX01000033">
    <property type="protein sequence ID" value="SDZ69652.1"/>
    <property type="molecule type" value="Genomic_DNA"/>
</dbReference>
<evidence type="ECO:0000259" key="2">
    <source>
        <dbReference type="Pfam" id="PF04830"/>
    </source>
</evidence>
<feature type="region of interest" description="Disordered" evidence="1">
    <location>
        <begin position="596"/>
        <end position="627"/>
    </location>
</feature>
<dbReference type="AlphaFoldDB" id="A0A1H3V4N5"/>
<feature type="compositionally biased region" description="Basic and acidic residues" evidence="1">
    <location>
        <begin position="597"/>
        <end position="606"/>
    </location>
</feature>
<dbReference type="RefSeq" id="WP_279627604.1">
    <property type="nucleotide sequence ID" value="NZ_FNOX01000033.1"/>
</dbReference>
<accession>A0A1H3V4N5</accession>
<dbReference type="Proteomes" id="UP000182902">
    <property type="component" value="Unassembled WGS sequence"/>
</dbReference>
<reference evidence="3 4" key="1">
    <citation type="submission" date="2016-10" db="EMBL/GenBank/DDBJ databases">
        <authorList>
            <person name="de Groot N.N."/>
        </authorList>
    </citation>
    <scope>NUCLEOTIDE SEQUENCE [LARGE SCALE GENOMIC DNA]</scope>
    <source>
        <strain evidence="3 4">ICMP 14252</strain>
    </source>
</reference>
<proteinExistence type="predicted"/>
<dbReference type="Pfam" id="PF04830">
    <property type="entry name" value="DUF637"/>
    <property type="match status" value="1"/>
</dbReference>
<evidence type="ECO:0000313" key="4">
    <source>
        <dbReference type="Proteomes" id="UP000182902"/>
    </source>
</evidence>
<protein>
    <submittedName>
        <fullName evidence="3">Filamentous hemagglutinin</fullName>
    </submittedName>
</protein>
<organism evidence="3 4">
    <name type="scientific">Pseudomonas salomonii</name>
    <dbReference type="NCBI Taxonomy" id="191391"/>
    <lineage>
        <taxon>Bacteria</taxon>
        <taxon>Pseudomonadati</taxon>
        <taxon>Pseudomonadota</taxon>
        <taxon>Gammaproteobacteria</taxon>
        <taxon>Pseudomonadales</taxon>
        <taxon>Pseudomonadaceae</taxon>
        <taxon>Pseudomonas</taxon>
    </lineage>
</organism>
<feature type="compositionally biased region" description="Basic and acidic residues" evidence="1">
    <location>
        <begin position="560"/>
        <end position="576"/>
    </location>
</feature>
<dbReference type="InterPro" id="IPR006915">
    <property type="entry name" value="DUF637_hemagglutn_put"/>
</dbReference>
<name>A0A1H3V4N5_9PSED</name>
<sequence>DQKYQAAKLDSGGDIAIVSGGAVTFEAVKDLHDESHTKSKGDLAWTSSKGKGNTDETLRQTQMVAEGNIAIKAVEGLKIDVNQVNQQTVSQSIDAMVKADPQLAWIKDAEARGDVDWRQVKEIHDSFKYSNSGLGPASQIIIAIVMAAVVGPMAAAAAGGGTAGAVAGAVASGASTNASVSVVNNRGNLGAVLKDVTSSDAMKGYVIAGATAGLTAAYFGDWTGTQTNTITGKVTTPGLLNTWSGVGKFAANQTLQSGTSMLLSKALGQGGSASDALKGALFNTLAAASFNLVGNFTEGVIADGSAPKIAIHAMVGGLLSEATGGDFKTGALAAGANEALVTHLDALVKGNEELLTMSSQIVGVLAAAGQTDADAATLEKGKWIAQNSTQYNYLSHNQLERAAKKIAACTNDACIEDTTRKFKELSIQQDLDAIASCRATPSSCATHSKIVANTMADLDPIKDIVDYGSPKAREAVQNLINSNYEFQEMLATATTEHSVGAMVDSLKAKWGLSDAQAQAITDDLKVALAAGLGTAAGVLAYKRAVASAGKSASIKNHNPTSDKTDSESARSEIPKKWDVPDTTIAKLPDSWSVSANKKGEGFRWQDPKNQGNGVRIDKGEPKVSQPTQQVDHVIVRYNGQVIGRDGKPVIGSIKDHAEQVHIPLSEYRKWKTWNSPN</sequence>
<feature type="non-terminal residue" evidence="3">
    <location>
        <position position="1"/>
    </location>
</feature>